<keyword evidence="4" id="KW-1185">Reference proteome</keyword>
<dbReference type="Pfam" id="PF04865">
    <property type="entry name" value="Baseplate_J"/>
    <property type="match status" value="1"/>
</dbReference>
<name>A0A4R4THV3_9ACTN</name>
<proteinExistence type="predicted"/>
<dbReference type="PROSITE" id="PS51782">
    <property type="entry name" value="LYSM"/>
    <property type="match status" value="1"/>
</dbReference>
<dbReference type="EMBL" id="SMKI01000057">
    <property type="protein sequence ID" value="TDC77271.1"/>
    <property type="molecule type" value="Genomic_DNA"/>
</dbReference>
<organism evidence="3 4">
    <name type="scientific">Streptomyces hainanensis</name>
    <dbReference type="NCBI Taxonomy" id="402648"/>
    <lineage>
        <taxon>Bacteria</taxon>
        <taxon>Bacillati</taxon>
        <taxon>Actinomycetota</taxon>
        <taxon>Actinomycetes</taxon>
        <taxon>Kitasatosporales</taxon>
        <taxon>Streptomycetaceae</taxon>
        <taxon>Streptomyces</taxon>
    </lineage>
</organism>
<evidence type="ECO:0000259" key="2">
    <source>
        <dbReference type="PROSITE" id="PS51782"/>
    </source>
</evidence>
<feature type="compositionally biased region" description="Low complexity" evidence="1">
    <location>
        <begin position="382"/>
        <end position="397"/>
    </location>
</feature>
<gene>
    <name evidence="3" type="ORF">E1283_07765</name>
</gene>
<accession>A0A4R4THV3</accession>
<evidence type="ECO:0000313" key="4">
    <source>
        <dbReference type="Proteomes" id="UP000295345"/>
    </source>
</evidence>
<dbReference type="RefSeq" id="WP_132817165.1">
    <property type="nucleotide sequence ID" value="NZ_SMKI01000057.1"/>
</dbReference>
<dbReference type="OrthoDB" id="266253at2"/>
<protein>
    <submittedName>
        <fullName evidence="3">Putative baseplate assembly protein</fullName>
    </submittedName>
</protein>
<feature type="region of interest" description="Disordered" evidence="1">
    <location>
        <begin position="146"/>
        <end position="165"/>
    </location>
</feature>
<evidence type="ECO:0000256" key="1">
    <source>
        <dbReference type="SAM" id="MobiDB-lite"/>
    </source>
</evidence>
<dbReference type="InterPro" id="IPR011749">
    <property type="entry name" value="CHP02243"/>
</dbReference>
<reference evidence="3 4" key="1">
    <citation type="submission" date="2019-03" db="EMBL/GenBank/DDBJ databases">
        <title>Draft genome sequences of novel Actinobacteria.</title>
        <authorList>
            <person name="Sahin N."/>
            <person name="Ay H."/>
            <person name="Saygin H."/>
        </authorList>
    </citation>
    <scope>NUCLEOTIDE SEQUENCE [LARGE SCALE GENOMIC DNA]</scope>
    <source>
        <strain evidence="3 4">DSM 41900</strain>
    </source>
</reference>
<feature type="region of interest" description="Disordered" evidence="1">
    <location>
        <begin position="382"/>
        <end position="411"/>
    </location>
</feature>
<evidence type="ECO:0000313" key="3">
    <source>
        <dbReference type="EMBL" id="TDC77271.1"/>
    </source>
</evidence>
<dbReference type="CDD" id="cd00118">
    <property type="entry name" value="LysM"/>
    <property type="match status" value="1"/>
</dbReference>
<feature type="region of interest" description="Disordered" evidence="1">
    <location>
        <begin position="996"/>
        <end position="1021"/>
    </location>
</feature>
<feature type="compositionally biased region" description="Basic and acidic residues" evidence="1">
    <location>
        <begin position="590"/>
        <end position="604"/>
    </location>
</feature>
<comment type="caution">
    <text evidence="3">The sequence shown here is derived from an EMBL/GenBank/DDBJ whole genome shotgun (WGS) entry which is preliminary data.</text>
</comment>
<dbReference type="NCBIfam" id="TIGR02243">
    <property type="entry name" value="putative baseplate assembly protein"/>
    <property type="match status" value="1"/>
</dbReference>
<feature type="region of interest" description="Disordered" evidence="1">
    <location>
        <begin position="552"/>
        <end position="604"/>
    </location>
</feature>
<dbReference type="Pfam" id="PF01476">
    <property type="entry name" value="LysM"/>
    <property type="match status" value="1"/>
</dbReference>
<sequence>MSGTTRGRGCGCGCDGGGTAAGPYNPPGLDGIAYRVGEHPDLLAAMLERLSGPAYPALRGLTVRTADDPAIALLDAWAVLGDLLTFHTERIANEGYLRTARDPESLALLGRLVGHRPRPGVAADTFLAYALDRDPRSGEEAAVTIPRGARAQSVPGPGEEPQTFETAEDLPARASWNRLGVRRRRPYQLTAGQLVARREIHVAGTTNNIKPGDQLLFVFSAEQTADPATRALLTVPEVRIDREADATVVGLPRPALPSLARILEELATWITPGDQDTPNPWPDGSRLVADFDEDVLAPLRAALDTLDSPSELAAVLGETLERLAEARELAAEHEDAEEWFAALADRLAALREQAGQLEPPQPDAAPATRSLAAELGLLPAAAGLSPDAGAPSGAAPAPGEPPGSGKPPEASPALRALGALLAALRVTPGRPPIGAPRPPRDPGRVYAPGSDLGAQLLAALDPRLRDGLYAAWRAVDVTAPLALHELQAMRQTATPFGATAPLKPVYDAQGRVIRYEDWPLTGTRLTGLRVSYDGEGVAPRRVELSHTEAGGSVRAGFSLPGDDGTHDFGPGAVRITTHEPPEDDEGPEQPTEREPGVELELRPDLPERTVFVARPGEDGLIHVAVGDADPVEYRLAPGDEESTVQGELTVTVRRAPEGGTEAVEVTFSSELALTSRNVLALDAVYEGIAPGSWVVVSRPRKGVTGQIPGDPKLAQVITRVVGARVLSRADFGITGKVTELTLQDPWLDDEDRLLAHIRDATVHARGEPVALADEPVTEHVAGDEIELDGLYDGLAPGRWVAVTGERADIPGTTGVPGTELAVIAATEQRVDPTRPGDTVHTVLRLTTALSYRYARATVTVHGNVVPATHGATRDETIGSGDAARTGQTFTLWQAPLTWLPSDSPLGAESTLRIRVDGVLWHEVDSLVGRGPGERVYATGRTEDGRTTVTFGDGVHGARLPTGTENVRAEYRVGVGRAANVPAGRITQLTTRPLGVSAVTNPVPATGGADPDRPTPAPRGAPGLAPATRAVPLAVSALDRLLSLPDYEDFTRTRAGIGRAAAARIHDGRRAVVHVTVAGVDDIPLAPDSALLRGLRTALSEHGDPALPVQVAVREQVLLVIAGSVRVHPDHTWELVEPRLRAALHDRLGHQARELGQPAHLSEVLAAAQSVPGVDHVDIDVFTGIPGSLTPLDLERLAERLTEPQPVVTAALARHRVERYEVRAAQGEHLTGIAAANGITVAELLRLNPGITTVRPLPPGSRPVVFRGIRPAQLAVLAPDLPDTLILEEAVQ</sequence>
<dbReference type="InterPro" id="IPR006949">
    <property type="entry name" value="Barrel_Baseplate_J-like"/>
</dbReference>
<dbReference type="InterPro" id="IPR018392">
    <property type="entry name" value="LysM"/>
</dbReference>
<feature type="domain" description="LysM" evidence="2">
    <location>
        <begin position="1219"/>
        <end position="1264"/>
    </location>
</feature>
<dbReference type="Proteomes" id="UP000295345">
    <property type="component" value="Unassembled WGS sequence"/>
</dbReference>